<dbReference type="GO" id="GO:0008973">
    <property type="term" value="F:phosphopentomutase activity"/>
    <property type="evidence" value="ECO:0007669"/>
    <property type="project" value="TreeGrafter"/>
</dbReference>
<dbReference type="Pfam" id="PF02879">
    <property type="entry name" value="PGM_PMM_II"/>
    <property type="match status" value="1"/>
</dbReference>
<reference evidence="11 12" key="1">
    <citation type="submission" date="2020-02" db="EMBL/GenBank/DDBJ databases">
        <title>Out from the shadows clarifying the taxonomy of the family Cryomorphaceae and related taxa by utilizing the GTDB taxonomic framework.</title>
        <authorList>
            <person name="Bowman J.P."/>
        </authorList>
    </citation>
    <scope>NUCLEOTIDE SEQUENCE [LARGE SCALE GENOMIC DNA]</scope>
    <source>
        <strain evidence="11 12">QSSC 1-22</strain>
    </source>
</reference>
<keyword evidence="12" id="KW-1185">Reference proteome</keyword>
<dbReference type="AlphaFoldDB" id="A0A7K3WRI1"/>
<protein>
    <submittedName>
        <fullName evidence="11">Phospho-sugar mutase</fullName>
    </submittedName>
</protein>
<dbReference type="Gene3D" id="3.30.310.50">
    <property type="entry name" value="Alpha-D-phosphohexomutase, C-terminal domain"/>
    <property type="match status" value="1"/>
</dbReference>
<comment type="caution">
    <text evidence="11">The sequence shown here is derived from an EMBL/GenBank/DDBJ whole genome shotgun (WGS) entry which is preliminary data.</text>
</comment>
<dbReference type="InterPro" id="IPR016066">
    <property type="entry name" value="A-D-PHexomutase_CS"/>
</dbReference>
<dbReference type="SUPFAM" id="SSF55957">
    <property type="entry name" value="Phosphoglucomutase, C-terminal domain"/>
    <property type="match status" value="1"/>
</dbReference>
<keyword evidence="4 7" id="KW-0479">Metal-binding</keyword>
<sequence length="573" mass="63553">MDASTLEKARFWASDAFDENTRTEVQNLIDTDQKTLDDAFYKGLEFGTGGLRGLMGAGTNRMNNYTVAMATQGLANYINKNVDGEKSIAIAHDPRNNSHLFARKAAEVMAANGIKAYLFSELRPTPELSFAVRHFKCTAGIVVTASHNPKEYNGYKVYWSDGAQIVAPQDKEIIKEVAKITDPSQVKSDVNAELIEIIGDNIDQLYRDTLKKESIHPEAIASEKDMPIVYTSIHGTGITQVPQLLADLGFENVHIVEEQRKPDGDFPTVHSPNPEEKAALDLALALARKVNAEILMGTDPDADRVGIAVKDLNDELVLLNGNETVSMLVYYQLSQLKEMGKLPENGFVCRTIVTTELVDAIAAHYNTTCYVTLTGFKYIAAKIRELEGKEKFIGGGEESYGYMIGDAVRDKDAVVTGAMLCEIAAWARNNDSSFYQEMVKMYVQFGFYREGLVSIVRKGKDGAEEIKNIMTSYREETPHVIAGSEVVEMLDYLTDETINFKTGAKGKTHQPKSNVIQFYLADGSKVTARPSGTEPKIKFYFSVNAKLISIDDFENTRNKLDSRIEELKDAFIG</sequence>
<dbReference type="InterPro" id="IPR036900">
    <property type="entry name" value="A-D-PHexomutase_C_sf"/>
</dbReference>
<dbReference type="InterPro" id="IPR005845">
    <property type="entry name" value="A-D-PHexomutase_a/b/a-II"/>
</dbReference>
<dbReference type="GO" id="GO:0005975">
    <property type="term" value="P:carbohydrate metabolic process"/>
    <property type="evidence" value="ECO:0007669"/>
    <property type="project" value="InterPro"/>
</dbReference>
<dbReference type="InterPro" id="IPR005846">
    <property type="entry name" value="A-D-PHexomutase_a/b/a-III"/>
</dbReference>
<accession>A0A7K3WRI1</accession>
<gene>
    <name evidence="11" type="ORF">G3O08_11500</name>
</gene>
<dbReference type="Proteomes" id="UP000486602">
    <property type="component" value="Unassembled WGS sequence"/>
</dbReference>
<evidence type="ECO:0000256" key="4">
    <source>
        <dbReference type="ARBA" id="ARBA00022723"/>
    </source>
</evidence>
<evidence type="ECO:0000256" key="6">
    <source>
        <dbReference type="ARBA" id="ARBA00023235"/>
    </source>
</evidence>
<dbReference type="GO" id="GO:0000287">
    <property type="term" value="F:magnesium ion binding"/>
    <property type="evidence" value="ECO:0007669"/>
    <property type="project" value="InterPro"/>
</dbReference>
<proteinExistence type="inferred from homology"/>
<feature type="domain" description="Alpha-D-phosphohexomutase alpha/beta/alpha" evidence="8">
    <location>
        <begin position="45"/>
        <end position="181"/>
    </location>
</feature>
<evidence type="ECO:0000259" key="9">
    <source>
        <dbReference type="Pfam" id="PF02879"/>
    </source>
</evidence>
<evidence type="ECO:0000259" key="8">
    <source>
        <dbReference type="Pfam" id="PF02878"/>
    </source>
</evidence>
<dbReference type="PANTHER" id="PTHR45745">
    <property type="entry name" value="PHOSPHOMANNOMUTASE 45A"/>
    <property type="match status" value="1"/>
</dbReference>
<keyword evidence="5 7" id="KW-0460">Magnesium</keyword>
<dbReference type="GO" id="GO:0006166">
    <property type="term" value="P:purine ribonucleoside salvage"/>
    <property type="evidence" value="ECO:0007669"/>
    <property type="project" value="TreeGrafter"/>
</dbReference>
<organism evidence="11 12">
    <name type="scientific">Cryomorpha ignava</name>
    <dbReference type="NCBI Taxonomy" id="101383"/>
    <lineage>
        <taxon>Bacteria</taxon>
        <taxon>Pseudomonadati</taxon>
        <taxon>Bacteroidota</taxon>
        <taxon>Flavobacteriia</taxon>
        <taxon>Flavobacteriales</taxon>
        <taxon>Cryomorphaceae</taxon>
        <taxon>Cryomorpha</taxon>
    </lineage>
</organism>
<dbReference type="PROSITE" id="PS00710">
    <property type="entry name" value="PGM_PMM"/>
    <property type="match status" value="1"/>
</dbReference>
<name>A0A7K3WRI1_9FLAO</name>
<dbReference type="Gene3D" id="3.40.120.10">
    <property type="entry name" value="Alpha-D-Glucose-1,6-Bisphosphate, subunit A, domain 3"/>
    <property type="match status" value="3"/>
</dbReference>
<dbReference type="SUPFAM" id="SSF53738">
    <property type="entry name" value="Phosphoglucomutase, first 3 domains"/>
    <property type="match status" value="3"/>
</dbReference>
<dbReference type="RefSeq" id="WP_163285520.1">
    <property type="nucleotide sequence ID" value="NZ_JAAGVY010000020.1"/>
</dbReference>
<dbReference type="InterPro" id="IPR005844">
    <property type="entry name" value="A-D-PHexomutase_a/b/a-I"/>
</dbReference>
<dbReference type="CDD" id="cd05799">
    <property type="entry name" value="PGM2"/>
    <property type="match status" value="1"/>
</dbReference>
<keyword evidence="3" id="KW-0597">Phosphoprotein</keyword>
<evidence type="ECO:0000256" key="3">
    <source>
        <dbReference type="ARBA" id="ARBA00022553"/>
    </source>
</evidence>
<feature type="domain" description="Alpha-D-phosphohexomutase alpha/beta/alpha" evidence="9">
    <location>
        <begin position="206"/>
        <end position="308"/>
    </location>
</feature>
<evidence type="ECO:0000256" key="2">
    <source>
        <dbReference type="ARBA" id="ARBA00010231"/>
    </source>
</evidence>
<evidence type="ECO:0000313" key="11">
    <source>
        <dbReference type="EMBL" id="NEN24126.1"/>
    </source>
</evidence>
<dbReference type="PANTHER" id="PTHR45745:SF1">
    <property type="entry name" value="PHOSPHOGLUCOMUTASE 2B-RELATED"/>
    <property type="match status" value="1"/>
</dbReference>
<evidence type="ECO:0000313" key="12">
    <source>
        <dbReference type="Proteomes" id="UP000486602"/>
    </source>
</evidence>
<evidence type="ECO:0000256" key="1">
    <source>
        <dbReference type="ARBA" id="ARBA00001946"/>
    </source>
</evidence>
<dbReference type="Pfam" id="PF02880">
    <property type="entry name" value="PGM_PMM_III"/>
    <property type="match status" value="1"/>
</dbReference>
<evidence type="ECO:0000256" key="7">
    <source>
        <dbReference type="RuleBase" id="RU004326"/>
    </source>
</evidence>
<feature type="domain" description="Alpha-D-phosphohexomutase alpha/beta/alpha" evidence="10">
    <location>
        <begin position="321"/>
        <end position="440"/>
    </location>
</feature>
<dbReference type="Pfam" id="PF02878">
    <property type="entry name" value="PGM_PMM_I"/>
    <property type="match status" value="1"/>
</dbReference>
<dbReference type="InterPro" id="IPR016055">
    <property type="entry name" value="A-D-PHexomutase_a/b/a-I/II/III"/>
</dbReference>
<evidence type="ECO:0000259" key="10">
    <source>
        <dbReference type="Pfam" id="PF02880"/>
    </source>
</evidence>
<comment type="similarity">
    <text evidence="2 7">Belongs to the phosphohexose mutase family.</text>
</comment>
<comment type="cofactor">
    <cofactor evidence="1">
        <name>Mg(2+)</name>
        <dbReference type="ChEBI" id="CHEBI:18420"/>
    </cofactor>
</comment>
<evidence type="ECO:0000256" key="5">
    <source>
        <dbReference type="ARBA" id="ARBA00022842"/>
    </source>
</evidence>
<dbReference type="EMBL" id="JAAGVY010000020">
    <property type="protein sequence ID" value="NEN24126.1"/>
    <property type="molecule type" value="Genomic_DNA"/>
</dbReference>
<keyword evidence="6" id="KW-0413">Isomerase</keyword>